<feature type="domain" description="HAT C-terminal dimerisation" evidence="1">
    <location>
        <begin position="21"/>
        <end position="80"/>
    </location>
</feature>
<name>A0A6A4IX21_APOLU</name>
<gene>
    <name evidence="2" type="ORF">GE061_007371</name>
</gene>
<keyword evidence="3" id="KW-1185">Reference proteome</keyword>
<proteinExistence type="predicted"/>
<organism evidence="2 3">
    <name type="scientific">Apolygus lucorum</name>
    <name type="common">Small green plant bug</name>
    <name type="synonym">Lygocoris lucorum</name>
    <dbReference type="NCBI Taxonomy" id="248454"/>
    <lineage>
        <taxon>Eukaryota</taxon>
        <taxon>Metazoa</taxon>
        <taxon>Ecdysozoa</taxon>
        <taxon>Arthropoda</taxon>
        <taxon>Hexapoda</taxon>
        <taxon>Insecta</taxon>
        <taxon>Pterygota</taxon>
        <taxon>Neoptera</taxon>
        <taxon>Paraneoptera</taxon>
        <taxon>Hemiptera</taxon>
        <taxon>Heteroptera</taxon>
        <taxon>Panheteroptera</taxon>
        <taxon>Cimicomorpha</taxon>
        <taxon>Miridae</taxon>
        <taxon>Mirini</taxon>
        <taxon>Apolygus</taxon>
    </lineage>
</organism>
<dbReference type="PANTHER" id="PTHR45913">
    <property type="entry name" value="EPM2A-INTERACTING PROTEIN 1"/>
    <property type="match status" value="1"/>
</dbReference>
<reference evidence="2" key="1">
    <citation type="journal article" date="2021" name="Mol. Ecol. Resour.">
        <title>Apolygus lucorum genome provides insights into omnivorousness and mesophyll feeding.</title>
        <authorList>
            <person name="Liu Y."/>
            <person name="Liu H."/>
            <person name="Wang H."/>
            <person name="Huang T."/>
            <person name="Liu B."/>
            <person name="Yang B."/>
            <person name="Yin L."/>
            <person name="Li B."/>
            <person name="Zhang Y."/>
            <person name="Zhang S."/>
            <person name="Jiang F."/>
            <person name="Zhang X."/>
            <person name="Ren Y."/>
            <person name="Wang B."/>
            <person name="Wang S."/>
            <person name="Lu Y."/>
            <person name="Wu K."/>
            <person name="Fan W."/>
            <person name="Wang G."/>
        </authorList>
    </citation>
    <scope>NUCLEOTIDE SEQUENCE</scope>
    <source>
        <strain evidence="2">12Hb</strain>
    </source>
</reference>
<evidence type="ECO:0000313" key="3">
    <source>
        <dbReference type="Proteomes" id="UP000466442"/>
    </source>
</evidence>
<accession>A0A6A4IX21</accession>
<dbReference type="EMBL" id="WIXP02000015">
    <property type="protein sequence ID" value="KAF6199345.1"/>
    <property type="molecule type" value="Genomic_DNA"/>
</dbReference>
<dbReference type="OrthoDB" id="6609733at2759"/>
<dbReference type="InterPro" id="IPR012337">
    <property type="entry name" value="RNaseH-like_sf"/>
</dbReference>
<dbReference type="InterPro" id="IPR008906">
    <property type="entry name" value="HATC_C_dom"/>
</dbReference>
<dbReference type="Pfam" id="PF05699">
    <property type="entry name" value="Dimer_Tnp_hAT"/>
    <property type="match status" value="1"/>
</dbReference>
<dbReference type="AlphaFoldDB" id="A0A6A4IX21"/>
<evidence type="ECO:0000313" key="2">
    <source>
        <dbReference type="EMBL" id="KAF6199345.1"/>
    </source>
</evidence>
<dbReference type="GO" id="GO:0046983">
    <property type="term" value="F:protein dimerization activity"/>
    <property type="evidence" value="ECO:0007669"/>
    <property type="project" value="InterPro"/>
</dbReference>
<protein>
    <recommendedName>
        <fullName evidence="1">HAT C-terminal dimerisation domain-containing protein</fullName>
    </recommendedName>
</protein>
<dbReference type="Proteomes" id="UP000466442">
    <property type="component" value="Unassembled WGS sequence"/>
</dbReference>
<evidence type="ECO:0000259" key="1">
    <source>
        <dbReference type="Pfam" id="PF05699"/>
    </source>
</evidence>
<comment type="caution">
    <text evidence="2">The sequence shown here is derived from an EMBL/GenBank/DDBJ whole genome shotgun (WGS) entry which is preliminary data.</text>
</comment>
<dbReference type="SUPFAM" id="SSF53098">
    <property type="entry name" value="Ribonuclease H-like"/>
    <property type="match status" value="1"/>
</dbReference>
<sequence length="107" mass="12579">MPLQTEFIDLRNDRTLQLKFNDVPLNTFWIDIAAEYPQLSKKAIDILLQFSTSWMCEHGFSTLATMKTKKRQRMLESTLEDDMRVCLSQLPPRIPEICRKHQGQISH</sequence>
<dbReference type="PANTHER" id="PTHR45913:SF19">
    <property type="entry name" value="LOW QUALITY PROTEIN: ZINC FINGER BED DOMAIN-CONTAINING PROTEIN 5-LIKE"/>
    <property type="match status" value="1"/>
</dbReference>